<evidence type="ECO:0000313" key="1">
    <source>
        <dbReference type="EMBL" id="KAI8034985.1"/>
    </source>
</evidence>
<sequence length="541" mass="59278">MVVAEHHIAPIVLRQDVLEADRAVEQRDGILYFHQDAIGAVQLEAPVPLRYVLRVEAAHLLALPRAKQRPLVLLGAQETSEPVQVEVLPPRQTAAVGVLYETRLQCYAQQLQVADAAHGEKLQTVGEATGMPQNLLHPLAQQIGQSPRHAMLHSRCGGQIEKGHHQADALHILQAGRIQFPLESKEDAFHQRIVARLQFAAQERHVQAGEQRDALHLRLQIAEQPIERLHLGQLAAVAQHLEQRHQGNVLHGIQFVGQPLVELRQQLWTPDGRLGLEEAHGHDAQFADRHLVHAAGQIQLEVEHLEDGSTQQIAQEHGVHQLLRRQLAQPAAQLLEGQPHELTDPDQTQAVPGVADEQQLFAGPTLDAATALDVHGVPQLHVVARFGRFRRGQHGQGAQRAQQLVVREAMQLLAVAAGKGIVPGIADLQVQPDAVPHQALEVRIQFGWCGVALWPHEALGGGQIPPAGVTGRPQDLVGFRGVHQDAVGELIFAVHKDTRLRSARGAQLAAQATRTAPEAVRLCPHGFQLNCKRNSINLSDF</sequence>
<name>A0A9Q0BKI2_9MUSC</name>
<reference evidence="1" key="1">
    <citation type="journal article" date="2023" name="Genome Biol. Evol.">
        <title>Long-read-based Genome Assembly of Drosophila gunungcola Reveals Fewer Chemosensory Genes in Flower-breeding Species.</title>
        <authorList>
            <person name="Negi A."/>
            <person name="Liao B.Y."/>
            <person name="Yeh S.D."/>
        </authorList>
    </citation>
    <scope>NUCLEOTIDE SEQUENCE</scope>
    <source>
        <strain evidence="1">Sukarami</strain>
    </source>
</reference>
<comment type="caution">
    <text evidence="1">The sequence shown here is derived from an EMBL/GenBank/DDBJ whole genome shotgun (WGS) entry which is preliminary data.</text>
</comment>
<proteinExistence type="predicted"/>
<accession>A0A9Q0BKI2</accession>
<gene>
    <name evidence="1" type="ORF">M5D96_012208</name>
</gene>
<dbReference type="EMBL" id="JAMKOV010000051">
    <property type="protein sequence ID" value="KAI8034985.1"/>
    <property type="molecule type" value="Genomic_DNA"/>
</dbReference>
<organism evidence="1 2">
    <name type="scientific">Drosophila gunungcola</name>
    <name type="common">fruit fly</name>
    <dbReference type="NCBI Taxonomy" id="103775"/>
    <lineage>
        <taxon>Eukaryota</taxon>
        <taxon>Metazoa</taxon>
        <taxon>Ecdysozoa</taxon>
        <taxon>Arthropoda</taxon>
        <taxon>Hexapoda</taxon>
        <taxon>Insecta</taxon>
        <taxon>Pterygota</taxon>
        <taxon>Neoptera</taxon>
        <taxon>Endopterygota</taxon>
        <taxon>Diptera</taxon>
        <taxon>Brachycera</taxon>
        <taxon>Muscomorpha</taxon>
        <taxon>Ephydroidea</taxon>
        <taxon>Drosophilidae</taxon>
        <taxon>Drosophila</taxon>
        <taxon>Sophophora</taxon>
    </lineage>
</organism>
<dbReference type="AlphaFoldDB" id="A0A9Q0BKI2"/>
<evidence type="ECO:0000313" key="2">
    <source>
        <dbReference type="Proteomes" id="UP001059596"/>
    </source>
</evidence>
<protein>
    <submittedName>
        <fullName evidence="1">Uncharacterized protein</fullName>
    </submittedName>
</protein>
<keyword evidence="2" id="KW-1185">Reference proteome</keyword>
<dbReference type="Proteomes" id="UP001059596">
    <property type="component" value="Unassembled WGS sequence"/>
</dbReference>